<proteinExistence type="predicted"/>
<dbReference type="SUPFAM" id="SSF46689">
    <property type="entry name" value="Homeodomain-like"/>
    <property type="match status" value="1"/>
</dbReference>
<gene>
    <name evidence="1" type="ORF">HGG76_27605</name>
</gene>
<protein>
    <recommendedName>
        <fullName evidence="3">Resolvase HTH domain-containing protein</fullName>
    </recommendedName>
</protein>
<dbReference type="EMBL" id="JAAXZB010000005">
    <property type="protein sequence ID" value="NKW11364.1"/>
    <property type="molecule type" value="Genomic_DNA"/>
</dbReference>
<evidence type="ECO:0000313" key="1">
    <source>
        <dbReference type="EMBL" id="NKW11364.1"/>
    </source>
</evidence>
<sequence>MKDQKLKTRSNHAEDIPKWIHAYNDGLSCAAIAVQYGVSYQTIYRHLKASGVRFRPPAPAQILSELQARELVDSYIHNATAAALARKYVVSYATVRRHISNADACRRQQP</sequence>
<dbReference type="Proteomes" id="UP000558475">
    <property type="component" value="Unassembled WGS sequence"/>
</dbReference>
<organism evidence="1 2">
    <name type="scientific">Brucella tritici</name>
    <dbReference type="NCBI Taxonomy" id="94626"/>
    <lineage>
        <taxon>Bacteria</taxon>
        <taxon>Pseudomonadati</taxon>
        <taxon>Pseudomonadota</taxon>
        <taxon>Alphaproteobacteria</taxon>
        <taxon>Hyphomicrobiales</taxon>
        <taxon>Brucellaceae</taxon>
        <taxon>Brucella/Ochrobactrum group</taxon>
        <taxon>Brucella</taxon>
    </lineage>
</organism>
<dbReference type="Gene3D" id="1.10.10.60">
    <property type="entry name" value="Homeodomain-like"/>
    <property type="match status" value="1"/>
</dbReference>
<accession>A0A7X6FVE9</accession>
<reference evidence="1 2" key="1">
    <citation type="submission" date="2020-04" db="EMBL/GenBank/DDBJ databases">
        <title>Whole genome sequencing of clinical and environmental type strains of Ochrobactrum.</title>
        <authorList>
            <person name="Dharne M."/>
        </authorList>
    </citation>
    <scope>NUCLEOTIDE SEQUENCE [LARGE SCALE GENOMIC DNA]</scope>
    <source>
        <strain evidence="1 2">DSM 13340</strain>
    </source>
</reference>
<dbReference type="Pfam" id="PF13384">
    <property type="entry name" value="HTH_23"/>
    <property type="match status" value="1"/>
</dbReference>
<evidence type="ECO:0000313" key="2">
    <source>
        <dbReference type="Proteomes" id="UP000558475"/>
    </source>
</evidence>
<comment type="caution">
    <text evidence="1">The sequence shown here is derived from an EMBL/GenBank/DDBJ whole genome shotgun (WGS) entry which is preliminary data.</text>
</comment>
<dbReference type="InterPro" id="IPR009057">
    <property type="entry name" value="Homeodomain-like_sf"/>
</dbReference>
<dbReference type="AlphaFoldDB" id="A0A7X6FVE9"/>
<name>A0A7X6FVE9_9HYPH</name>
<evidence type="ECO:0008006" key="3">
    <source>
        <dbReference type="Google" id="ProtNLM"/>
    </source>
</evidence>